<dbReference type="EMBL" id="HBIX01001211">
    <property type="protein sequence ID" value="CAE0708189.1"/>
    <property type="molecule type" value="Transcribed_RNA"/>
</dbReference>
<protein>
    <submittedName>
        <fullName evidence="1">Uncharacterized protein</fullName>
    </submittedName>
</protein>
<reference evidence="1" key="1">
    <citation type="submission" date="2021-01" db="EMBL/GenBank/DDBJ databases">
        <authorList>
            <person name="Corre E."/>
            <person name="Pelletier E."/>
            <person name="Niang G."/>
            <person name="Scheremetjew M."/>
            <person name="Finn R."/>
            <person name="Kale V."/>
            <person name="Holt S."/>
            <person name="Cochrane G."/>
            <person name="Meng A."/>
            <person name="Brown T."/>
            <person name="Cohen L."/>
        </authorList>
    </citation>
    <scope>NUCLEOTIDE SEQUENCE</scope>
    <source>
        <strain evidence="1">10249 10 AB</strain>
    </source>
</reference>
<organism evidence="1">
    <name type="scientific">Pseudo-nitzschia australis</name>
    <dbReference type="NCBI Taxonomy" id="44445"/>
    <lineage>
        <taxon>Eukaryota</taxon>
        <taxon>Sar</taxon>
        <taxon>Stramenopiles</taxon>
        <taxon>Ochrophyta</taxon>
        <taxon>Bacillariophyta</taxon>
        <taxon>Bacillariophyceae</taxon>
        <taxon>Bacillariophycidae</taxon>
        <taxon>Bacillariales</taxon>
        <taxon>Bacillariaceae</taxon>
        <taxon>Pseudo-nitzschia</taxon>
    </lineage>
</organism>
<accession>A0A7S4AA83</accession>
<sequence>MAGPSPEQKKVALIGSTGGGTATLGHTNVADFVRLITYHLSSIGGQTSLVTLDTVLFVLLDNGAGFDSVTGKEDATLLLIQDGGKKEMTFHDKLDRINEKVKSLEESVALGFREGKLHGLISVSCKPSLVARTLRAAAEQKIPVTGTGGSSLAMAASEFKLRLIGNSGGSVGTTPETKAISFASAFSKDWNLEYNPWKTKSTNADPPTWKSVLNSCLPGFGASFY</sequence>
<dbReference type="AlphaFoldDB" id="A0A7S4AA83"/>
<proteinExistence type="predicted"/>
<evidence type="ECO:0000313" key="1">
    <source>
        <dbReference type="EMBL" id="CAE0708189.1"/>
    </source>
</evidence>
<name>A0A7S4AA83_9STRA</name>
<gene>
    <name evidence="1" type="ORF">PAUS00366_LOCUS909</name>
</gene>